<comment type="similarity">
    <text evidence="9">Belongs to the GSP H family.</text>
</comment>
<sequence>MTLARSNRGFTLVELLLTVVILAVVIGFAIPSFQTMVMNNRIISQVNEATSLISYARSEASKLPDATITVCPSTDGSSCANSAAWEDGWLVMRDADGDRTLDAGDGDEILRVFQGLAGGNTLRVSGLSSSGGTYIQFAGNGYPVPESLGASPVGTISICDSRGAEEAKAIVVSVSGQTRLARDSDNDGVLNDHGGTNISCP</sequence>
<evidence type="ECO:0000256" key="4">
    <source>
        <dbReference type="ARBA" id="ARBA00022481"/>
    </source>
</evidence>
<gene>
    <name evidence="13" type="ORF">FDP08_19370</name>
</gene>
<evidence type="ECO:0000256" key="6">
    <source>
        <dbReference type="ARBA" id="ARBA00022692"/>
    </source>
</evidence>
<feature type="transmembrane region" description="Helical" evidence="11">
    <location>
        <begin position="12"/>
        <end position="33"/>
    </location>
</feature>
<dbReference type="Proteomes" id="UP000308488">
    <property type="component" value="Unassembled WGS sequence"/>
</dbReference>
<dbReference type="Pfam" id="PF12019">
    <property type="entry name" value="GspH"/>
    <property type="match status" value="1"/>
</dbReference>
<dbReference type="GO" id="GO:0015627">
    <property type="term" value="C:type II protein secretion system complex"/>
    <property type="evidence" value="ECO:0007669"/>
    <property type="project" value="InterPro"/>
</dbReference>
<evidence type="ECO:0000313" key="13">
    <source>
        <dbReference type="EMBL" id="TKV63266.1"/>
    </source>
</evidence>
<keyword evidence="3" id="KW-1003">Cell membrane</keyword>
<dbReference type="EMBL" id="SZYH01000003">
    <property type="protein sequence ID" value="TKV63266.1"/>
    <property type="molecule type" value="Genomic_DNA"/>
</dbReference>
<dbReference type="InterPro" id="IPR045584">
    <property type="entry name" value="Pilin-like"/>
</dbReference>
<organism evidence="13 14">
    <name type="scientific">Marinobacter panjinensis</name>
    <dbReference type="NCBI Taxonomy" id="2576384"/>
    <lineage>
        <taxon>Bacteria</taxon>
        <taxon>Pseudomonadati</taxon>
        <taxon>Pseudomonadota</taxon>
        <taxon>Gammaproteobacteria</taxon>
        <taxon>Pseudomonadales</taxon>
        <taxon>Marinobacteraceae</taxon>
        <taxon>Marinobacter</taxon>
    </lineage>
</organism>
<evidence type="ECO:0000256" key="5">
    <source>
        <dbReference type="ARBA" id="ARBA00022519"/>
    </source>
</evidence>
<evidence type="ECO:0000256" key="9">
    <source>
        <dbReference type="ARBA" id="ARBA00025772"/>
    </source>
</evidence>
<dbReference type="SUPFAM" id="SSF54523">
    <property type="entry name" value="Pili subunits"/>
    <property type="match status" value="1"/>
</dbReference>
<keyword evidence="8 11" id="KW-0472">Membrane</keyword>
<evidence type="ECO:0000256" key="7">
    <source>
        <dbReference type="ARBA" id="ARBA00022989"/>
    </source>
</evidence>
<dbReference type="RefSeq" id="WP_137437951.1">
    <property type="nucleotide sequence ID" value="NZ_JANRHC010000007.1"/>
</dbReference>
<evidence type="ECO:0000256" key="11">
    <source>
        <dbReference type="SAM" id="Phobius"/>
    </source>
</evidence>
<dbReference type="NCBIfam" id="TIGR02532">
    <property type="entry name" value="IV_pilin_GFxxxE"/>
    <property type="match status" value="1"/>
</dbReference>
<dbReference type="InterPro" id="IPR012902">
    <property type="entry name" value="N_methyl_site"/>
</dbReference>
<keyword evidence="5" id="KW-0997">Cell inner membrane</keyword>
<evidence type="ECO:0000256" key="1">
    <source>
        <dbReference type="ARBA" id="ARBA00004377"/>
    </source>
</evidence>
<dbReference type="Gene3D" id="3.55.40.10">
    <property type="entry name" value="minor pseudopilin epsh domain"/>
    <property type="match status" value="1"/>
</dbReference>
<evidence type="ECO:0000313" key="14">
    <source>
        <dbReference type="Proteomes" id="UP000308488"/>
    </source>
</evidence>
<dbReference type="PROSITE" id="PS00409">
    <property type="entry name" value="PROKAR_NTER_METHYL"/>
    <property type="match status" value="1"/>
</dbReference>
<comment type="subcellular location">
    <subcellularLocation>
        <location evidence="1">Cell inner membrane</location>
        <topology evidence="1">Single-pass membrane protein</topology>
    </subcellularLocation>
</comment>
<keyword evidence="4" id="KW-0488">Methylation</keyword>
<dbReference type="GO" id="GO:0005886">
    <property type="term" value="C:plasma membrane"/>
    <property type="evidence" value="ECO:0007669"/>
    <property type="project" value="UniProtKB-SubCell"/>
</dbReference>
<dbReference type="AlphaFoldDB" id="A0A4U6QT33"/>
<reference evidence="13 14" key="1">
    <citation type="submission" date="2019-05" db="EMBL/GenBank/DDBJ databases">
        <title>Marinobacter panjinensis sp. nov., a moderately halophilic bacterium isolated from sea tidal flat environment.</title>
        <authorList>
            <person name="Yang W."/>
            <person name="An M."/>
            <person name="He W."/>
            <person name="Luo X."/>
            <person name="Zhu L."/>
            <person name="Chen G."/>
            <person name="Zhang Y."/>
            <person name="Wang Y."/>
        </authorList>
    </citation>
    <scope>NUCLEOTIDE SEQUENCE [LARGE SCALE GENOMIC DNA]</scope>
    <source>
        <strain evidence="13 14">PJ-16</strain>
    </source>
</reference>
<dbReference type="Pfam" id="PF07963">
    <property type="entry name" value="N_methyl"/>
    <property type="match status" value="1"/>
</dbReference>
<keyword evidence="14" id="KW-1185">Reference proteome</keyword>
<comment type="caution">
    <text evidence="13">The sequence shown here is derived from an EMBL/GenBank/DDBJ whole genome shotgun (WGS) entry which is preliminary data.</text>
</comment>
<evidence type="ECO:0000259" key="12">
    <source>
        <dbReference type="Pfam" id="PF12019"/>
    </source>
</evidence>
<dbReference type="GO" id="GO:0015628">
    <property type="term" value="P:protein secretion by the type II secretion system"/>
    <property type="evidence" value="ECO:0007669"/>
    <property type="project" value="InterPro"/>
</dbReference>
<accession>A0A4U6QT33</accession>
<evidence type="ECO:0000256" key="8">
    <source>
        <dbReference type="ARBA" id="ARBA00023136"/>
    </source>
</evidence>
<evidence type="ECO:0000256" key="10">
    <source>
        <dbReference type="ARBA" id="ARBA00030775"/>
    </source>
</evidence>
<protein>
    <recommendedName>
        <fullName evidence="2">Type II secretion system protein H</fullName>
    </recommendedName>
    <alternativeName>
        <fullName evidence="10">General secretion pathway protein H</fullName>
    </alternativeName>
</protein>
<dbReference type="InterPro" id="IPR022346">
    <property type="entry name" value="T2SS_GspH"/>
</dbReference>
<feature type="domain" description="General secretion pathway GspH" evidence="12">
    <location>
        <begin position="46"/>
        <end position="176"/>
    </location>
</feature>
<keyword evidence="6 11" id="KW-0812">Transmembrane</keyword>
<evidence type="ECO:0000256" key="3">
    <source>
        <dbReference type="ARBA" id="ARBA00022475"/>
    </source>
</evidence>
<keyword evidence="7 11" id="KW-1133">Transmembrane helix</keyword>
<name>A0A4U6QT33_9GAMM</name>
<proteinExistence type="inferred from homology"/>
<dbReference type="OrthoDB" id="2313614at2"/>
<evidence type="ECO:0000256" key="2">
    <source>
        <dbReference type="ARBA" id="ARBA00021549"/>
    </source>
</evidence>